<reference evidence="2" key="1">
    <citation type="journal article" date="2023" name="Nat. Commun.">
        <title>Diploid and tetraploid genomes of Acorus and the evolution of monocots.</title>
        <authorList>
            <person name="Ma L."/>
            <person name="Liu K.W."/>
            <person name="Li Z."/>
            <person name="Hsiao Y.Y."/>
            <person name="Qi Y."/>
            <person name="Fu T."/>
            <person name="Tang G.D."/>
            <person name="Zhang D."/>
            <person name="Sun W.H."/>
            <person name="Liu D.K."/>
            <person name="Li Y."/>
            <person name="Chen G.Z."/>
            <person name="Liu X.D."/>
            <person name="Liao X.Y."/>
            <person name="Jiang Y.T."/>
            <person name="Yu X."/>
            <person name="Hao Y."/>
            <person name="Huang J."/>
            <person name="Zhao X.W."/>
            <person name="Ke S."/>
            <person name="Chen Y.Y."/>
            <person name="Wu W.L."/>
            <person name="Hsu J.L."/>
            <person name="Lin Y.F."/>
            <person name="Huang M.D."/>
            <person name="Li C.Y."/>
            <person name="Huang L."/>
            <person name="Wang Z.W."/>
            <person name="Zhao X."/>
            <person name="Zhong W.Y."/>
            <person name="Peng D.H."/>
            <person name="Ahmad S."/>
            <person name="Lan S."/>
            <person name="Zhang J.S."/>
            <person name="Tsai W.C."/>
            <person name="Van de Peer Y."/>
            <person name="Liu Z.J."/>
        </authorList>
    </citation>
    <scope>NUCLEOTIDE SEQUENCE</scope>
    <source>
        <strain evidence="2">SCP</strain>
    </source>
</reference>
<sequence length="374" mass="43315">MEGSSSHTSWPCGSNTFSNSSSLPAFAMFAGVVTPKTAECIDLIVRRFLWGGHKGQRAIHLVSWEIITTPKLVGGLGLKRMSHLRIAALAYIAWQFLVLDHPIAHFFRLRYRWSGDPWDIKQKSTSSPIWRALCTGLQTIRRFLIKYSGDPTEIDLIADPWLMSVPFSRIPTFLNTDYVHYRYRFSDIIQDGQWRIELLNTLFPPYWVDQIRNSAVPSWNNEPTTWCWVASLSQRPKVKEIYQSIYPGPPPIYSSVWKTLWKMLVIPKFKTFLCLLLRDRLPTRIHLNRCGIYLDTICSLCGMAQKSADHLFMACPFAGECWKIIPTVIKPPLTVWGATSWEDRLTLIEWDKVPFGMFKRIFFYLYVMAYLEGT</sequence>
<comment type="caution">
    <text evidence="2">The sequence shown here is derived from an EMBL/GenBank/DDBJ whole genome shotgun (WGS) entry which is preliminary data.</text>
</comment>
<keyword evidence="3" id="KW-1185">Reference proteome</keyword>
<gene>
    <name evidence="2" type="ORF">QJS04_geneDACA019987</name>
</gene>
<reference evidence="2" key="2">
    <citation type="submission" date="2023-06" db="EMBL/GenBank/DDBJ databases">
        <authorList>
            <person name="Ma L."/>
            <person name="Liu K.-W."/>
            <person name="Li Z."/>
            <person name="Hsiao Y.-Y."/>
            <person name="Qi Y."/>
            <person name="Fu T."/>
            <person name="Tang G."/>
            <person name="Zhang D."/>
            <person name="Sun W.-H."/>
            <person name="Liu D.-K."/>
            <person name="Li Y."/>
            <person name="Chen G.-Z."/>
            <person name="Liu X.-D."/>
            <person name="Liao X.-Y."/>
            <person name="Jiang Y.-T."/>
            <person name="Yu X."/>
            <person name="Hao Y."/>
            <person name="Huang J."/>
            <person name="Zhao X.-W."/>
            <person name="Ke S."/>
            <person name="Chen Y.-Y."/>
            <person name="Wu W.-L."/>
            <person name="Hsu J.-L."/>
            <person name="Lin Y.-F."/>
            <person name="Huang M.-D."/>
            <person name="Li C.-Y."/>
            <person name="Huang L."/>
            <person name="Wang Z.-W."/>
            <person name="Zhao X."/>
            <person name="Zhong W.-Y."/>
            <person name="Peng D.-H."/>
            <person name="Ahmad S."/>
            <person name="Lan S."/>
            <person name="Zhang J.-S."/>
            <person name="Tsai W.-C."/>
            <person name="Van De Peer Y."/>
            <person name="Liu Z.-J."/>
        </authorList>
    </citation>
    <scope>NUCLEOTIDE SEQUENCE</scope>
    <source>
        <strain evidence="2">SCP</strain>
        <tissue evidence="2">Leaves</tissue>
    </source>
</reference>
<proteinExistence type="predicted"/>
<evidence type="ECO:0000313" key="2">
    <source>
        <dbReference type="EMBL" id="KAK1271176.1"/>
    </source>
</evidence>
<name>A0AAV9B4R9_ACOGR</name>
<dbReference type="PANTHER" id="PTHR33116:SF78">
    <property type="entry name" value="OS12G0587133 PROTEIN"/>
    <property type="match status" value="1"/>
</dbReference>
<dbReference type="PANTHER" id="PTHR33116">
    <property type="entry name" value="REVERSE TRANSCRIPTASE ZINC-BINDING DOMAIN-CONTAINING PROTEIN-RELATED-RELATED"/>
    <property type="match status" value="1"/>
</dbReference>
<accession>A0AAV9B4R9</accession>
<feature type="domain" description="Reverse transcriptase zinc-binding" evidence="1">
    <location>
        <begin position="238"/>
        <end position="322"/>
    </location>
</feature>
<dbReference type="EMBL" id="JAUJYN010000005">
    <property type="protein sequence ID" value="KAK1271176.1"/>
    <property type="molecule type" value="Genomic_DNA"/>
</dbReference>
<organism evidence="2 3">
    <name type="scientific">Acorus gramineus</name>
    <name type="common">Dwarf sweet flag</name>
    <dbReference type="NCBI Taxonomy" id="55184"/>
    <lineage>
        <taxon>Eukaryota</taxon>
        <taxon>Viridiplantae</taxon>
        <taxon>Streptophyta</taxon>
        <taxon>Embryophyta</taxon>
        <taxon>Tracheophyta</taxon>
        <taxon>Spermatophyta</taxon>
        <taxon>Magnoliopsida</taxon>
        <taxon>Liliopsida</taxon>
        <taxon>Acoraceae</taxon>
        <taxon>Acorus</taxon>
    </lineage>
</organism>
<evidence type="ECO:0000259" key="1">
    <source>
        <dbReference type="Pfam" id="PF13966"/>
    </source>
</evidence>
<dbReference type="InterPro" id="IPR026960">
    <property type="entry name" value="RVT-Znf"/>
</dbReference>
<dbReference type="Proteomes" id="UP001179952">
    <property type="component" value="Unassembled WGS sequence"/>
</dbReference>
<dbReference type="AlphaFoldDB" id="A0AAV9B4R9"/>
<dbReference type="Pfam" id="PF13966">
    <property type="entry name" value="zf-RVT"/>
    <property type="match status" value="1"/>
</dbReference>
<evidence type="ECO:0000313" key="3">
    <source>
        <dbReference type="Proteomes" id="UP001179952"/>
    </source>
</evidence>
<protein>
    <recommendedName>
        <fullName evidence="1">Reverse transcriptase zinc-binding domain-containing protein</fullName>
    </recommendedName>
</protein>